<evidence type="ECO:0000259" key="2">
    <source>
        <dbReference type="Pfam" id="PF01551"/>
    </source>
</evidence>
<evidence type="ECO:0000313" key="3">
    <source>
        <dbReference type="EMBL" id="OOQ58687.1"/>
    </source>
</evidence>
<feature type="domain" description="M23ase beta-sheet core" evidence="2">
    <location>
        <begin position="127"/>
        <end position="222"/>
    </location>
</feature>
<comment type="caution">
    <text evidence="3">The sequence shown here is derived from an EMBL/GenBank/DDBJ whole genome shotgun (WGS) entry which is preliminary data.</text>
</comment>
<dbReference type="CDD" id="cd12797">
    <property type="entry name" value="M23_peptidase"/>
    <property type="match status" value="1"/>
</dbReference>
<dbReference type="OrthoDB" id="794469at2"/>
<dbReference type="AlphaFoldDB" id="A0A1S9PCX9"/>
<dbReference type="Proteomes" id="UP000189739">
    <property type="component" value="Unassembled WGS sequence"/>
</dbReference>
<dbReference type="PANTHER" id="PTHR21666">
    <property type="entry name" value="PEPTIDASE-RELATED"/>
    <property type="match status" value="1"/>
</dbReference>
<feature type="chain" id="PRO_5011983914" description="M23ase beta-sheet core domain-containing protein" evidence="1">
    <location>
        <begin position="22"/>
        <end position="244"/>
    </location>
</feature>
<sequence length="244" mass="27304">MKYTFLAVTLTLFSATAFAQADTGMYKNFNTFNNEVLKGHIKKAEAQKTIAWFVKQVNADYTSHSSATPNTQWVFPLQGYNYRAAGGTNGNGYFDKGFNYMDGNKHGAHPAHDIFISDNNQDCIDDKTRQPVNVLAITDGIVIACTNEWDAASDMRGGRYIWIYHPASGKQQGFFSYYAHNRAIFVQPGAYVKQGQKIAEVGRTGLNAYKKRSPTHLHFSTFKLVDNIPVPFNSFTQLKTALSK</sequence>
<evidence type="ECO:0000313" key="4">
    <source>
        <dbReference type="Proteomes" id="UP000189739"/>
    </source>
</evidence>
<feature type="signal peptide" evidence="1">
    <location>
        <begin position="1"/>
        <end position="21"/>
    </location>
</feature>
<dbReference type="InterPro" id="IPR050570">
    <property type="entry name" value="Cell_wall_metabolism_enzyme"/>
</dbReference>
<keyword evidence="4" id="KW-1185">Reference proteome</keyword>
<accession>A0A1S9PCX9</accession>
<dbReference type="PANTHER" id="PTHR21666:SF270">
    <property type="entry name" value="MUREIN HYDROLASE ACTIVATOR ENVC"/>
    <property type="match status" value="1"/>
</dbReference>
<dbReference type="InterPro" id="IPR016047">
    <property type="entry name" value="M23ase_b-sheet_dom"/>
</dbReference>
<keyword evidence="1" id="KW-0732">Signal</keyword>
<dbReference type="RefSeq" id="WP_078349392.1">
    <property type="nucleotide sequence ID" value="NZ_MBTF01000023.1"/>
</dbReference>
<gene>
    <name evidence="3" type="ORF">BC343_08455</name>
</gene>
<organism evidence="3 4">
    <name type="scientific">Mucilaginibacter pedocola</name>
    <dbReference type="NCBI Taxonomy" id="1792845"/>
    <lineage>
        <taxon>Bacteria</taxon>
        <taxon>Pseudomonadati</taxon>
        <taxon>Bacteroidota</taxon>
        <taxon>Sphingobacteriia</taxon>
        <taxon>Sphingobacteriales</taxon>
        <taxon>Sphingobacteriaceae</taxon>
        <taxon>Mucilaginibacter</taxon>
    </lineage>
</organism>
<proteinExistence type="predicted"/>
<dbReference type="EMBL" id="MBTF01000023">
    <property type="protein sequence ID" value="OOQ58687.1"/>
    <property type="molecule type" value="Genomic_DNA"/>
</dbReference>
<dbReference type="STRING" id="1792845.BC343_08455"/>
<dbReference type="GO" id="GO:0004222">
    <property type="term" value="F:metalloendopeptidase activity"/>
    <property type="evidence" value="ECO:0007669"/>
    <property type="project" value="TreeGrafter"/>
</dbReference>
<dbReference type="Pfam" id="PF01551">
    <property type="entry name" value="Peptidase_M23"/>
    <property type="match status" value="1"/>
</dbReference>
<dbReference type="SUPFAM" id="SSF51261">
    <property type="entry name" value="Duplicated hybrid motif"/>
    <property type="match status" value="1"/>
</dbReference>
<protein>
    <recommendedName>
        <fullName evidence="2">M23ase beta-sheet core domain-containing protein</fullName>
    </recommendedName>
</protein>
<dbReference type="InterPro" id="IPR011055">
    <property type="entry name" value="Dup_hybrid_motif"/>
</dbReference>
<reference evidence="3 4" key="1">
    <citation type="submission" date="2016-07" db="EMBL/GenBank/DDBJ databases">
        <title>Genomic analysis of zinc-resistant bacterium Mucilaginibacter pedocola TBZ30.</title>
        <authorList>
            <person name="Huang J."/>
            <person name="Tang J."/>
        </authorList>
    </citation>
    <scope>NUCLEOTIDE SEQUENCE [LARGE SCALE GENOMIC DNA]</scope>
    <source>
        <strain evidence="3 4">TBZ30</strain>
    </source>
</reference>
<name>A0A1S9PCX9_9SPHI</name>
<dbReference type="Gene3D" id="2.70.70.10">
    <property type="entry name" value="Glucose Permease (Domain IIA)"/>
    <property type="match status" value="1"/>
</dbReference>
<evidence type="ECO:0000256" key="1">
    <source>
        <dbReference type="SAM" id="SignalP"/>
    </source>
</evidence>